<evidence type="ECO:0000256" key="1">
    <source>
        <dbReference type="SAM" id="MobiDB-lite"/>
    </source>
</evidence>
<reference evidence="2 3" key="1">
    <citation type="submission" date="2019-05" db="EMBL/GenBank/DDBJ databases">
        <title>Another draft genome of Portunus trituberculatus and its Hox gene families provides insights of decapod evolution.</title>
        <authorList>
            <person name="Jeong J.-H."/>
            <person name="Song I."/>
            <person name="Kim S."/>
            <person name="Choi T."/>
            <person name="Kim D."/>
            <person name="Ryu S."/>
            <person name="Kim W."/>
        </authorList>
    </citation>
    <scope>NUCLEOTIDE SEQUENCE [LARGE SCALE GENOMIC DNA]</scope>
    <source>
        <tissue evidence="2">Muscle</tissue>
    </source>
</reference>
<organism evidence="2 3">
    <name type="scientific">Portunus trituberculatus</name>
    <name type="common">Swimming crab</name>
    <name type="synonym">Neptunus trituberculatus</name>
    <dbReference type="NCBI Taxonomy" id="210409"/>
    <lineage>
        <taxon>Eukaryota</taxon>
        <taxon>Metazoa</taxon>
        <taxon>Ecdysozoa</taxon>
        <taxon>Arthropoda</taxon>
        <taxon>Crustacea</taxon>
        <taxon>Multicrustacea</taxon>
        <taxon>Malacostraca</taxon>
        <taxon>Eumalacostraca</taxon>
        <taxon>Eucarida</taxon>
        <taxon>Decapoda</taxon>
        <taxon>Pleocyemata</taxon>
        <taxon>Brachyura</taxon>
        <taxon>Eubrachyura</taxon>
        <taxon>Portunoidea</taxon>
        <taxon>Portunidae</taxon>
        <taxon>Portuninae</taxon>
        <taxon>Portunus</taxon>
    </lineage>
</organism>
<dbReference type="AlphaFoldDB" id="A0A5B7HZ32"/>
<dbReference type="EMBL" id="VSRR010037931">
    <property type="protein sequence ID" value="MPC73968.1"/>
    <property type="molecule type" value="Genomic_DNA"/>
</dbReference>
<evidence type="ECO:0000313" key="3">
    <source>
        <dbReference type="Proteomes" id="UP000324222"/>
    </source>
</evidence>
<evidence type="ECO:0000313" key="2">
    <source>
        <dbReference type="EMBL" id="MPC73968.1"/>
    </source>
</evidence>
<keyword evidence="3" id="KW-1185">Reference proteome</keyword>
<feature type="region of interest" description="Disordered" evidence="1">
    <location>
        <begin position="1"/>
        <end position="32"/>
    </location>
</feature>
<comment type="caution">
    <text evidence="2">The sequence shown here is derived from an EMBL/GenBank/DDBJ whole genome shotgun (WGS) entry which is preliminary data.</text>
</comment>
<feature type="compositionally biased region" description="Polar residues" evidence="1">
    <location>
        <begin position="1"/>
        <end position="13"/>
    </location>
</feature>
<dbReference type="Proteomes" id="UP000324222">
    <property type="component" value="Unassembled WGS sequence"/>
</dbReference>
<name>A0A5B7HZ32_PORTR</name>
<sequence length="32" mass="3263">MRPSGSPSLTRPSTGLARPLTNGGDVNIPGKQ</sequence>
<gene>
    <name evidence="2" type="ORF">E2C01_068311</name>
</gene>
<accession>A0A5B7HZ32</accession>
<proteinExistence type="predicted"/>
<protein>
    <submittedName>
        <fullName evidence="2">Uncharacterized protein</fullName>
    </submittedName>
</protein>